<comment type="caution">
    <text evidence="6">The sequence shown here is derived from an EMBL/GenBank/DDBJ whole genome shotgun (WGS) entry which is preliminary data.</text>
</comment>
<feature type="transmembrane region" description="Helical" evidence="5">
    <location>
        <begin position="106"/>
        <end position="137"/>
    </location>
</feature>
<evidence type="ECO:0000313" key="7">
    <source>
        <dbReference type="Proteomes" id="UP001301388"/>
    </source>
</evidence>
<dbReference type="Proteomes" id="UP001301388">
    <property type="component" value="Unassembled WGS sequence"/>
</dbReference>
<sequence length="170" mass="19343">MNQFKEWGFSTQWWRGEKGEYWVLGQTVLSVGFALLPVYPAIALDHFSPIWKYADWGLTGIFGLIALLLLFSGSLELGANLTPLPHPKHDGELVTGGVYALVRHPIYSGVIFLAIAYSCWKLSLAHAIGAMILLLFFDIKARKEESWLSTKFSDYDQYRSQVKKLIPWIY</sequence>
<keyword evidence="4 5" id="KW-0472">Membrane</keyword>
<evidence type="ECO:0000256" key="5">
    <source>
        <dbReference type="SAM" id="Phobius"/>
    </source>
</evidence>
<keyword evidence="6" id="KW-0808">Transferase</keyword>
<name>A0ABU5TPC9_9CYAN</name>
<reference evidence="6 7" key="1">
    <citation type="submission" date="2023-12" db="EMBL/GenBank/DDBJ databases">
        <title>Baltic Sea Cyanobacteria.</title>
        <authorList>
            <person name="Delbaje E."/>
            <person name="Fewer D.P."/>
            <person name="Shishido T.K."/>
        </authorList>
    </citation>
    <scope>NUCLEOTIDE SEQUENCE [LARGE SCALE GENOMIC DNA]</scope>
    <source>
        <strain evidence="6 7">UHCC 0370</strain>
    </source>
</reference>
<feature type="transmembrane region" description="Helical" evidence="5">
    <location>
        <begin position="56"/>
        <end position="75"/>
    </location>
</feature>
<dbReference type="Gene3D" id="1.20.120.1630">
    <property type="match status" value="1"/>
</dbReference>
<accession>A0ABU5TPC9</accession>
<keyword evidence="3 5" id="KW-1133">Transmembrane helix</keyword>
<evidence type="ECO:0000256" key="2">
    <source>
        <dbReference type="ARBA" id="ARBA00022692"/>
    </source>
</evidence>
<dbReference type="EC" id="2.1.1.334" evidence="6"/>
<gene>
    <name evidence="6" type="ORF">VB774_20105</name>
</gene>
<keyword evidence="7" id="KW-1185">Reference proteome</keyword>
<evidence type="ECO:0000313" key="6">
    <source>
        <dbReference type="EMBL" id="MEA5479937.1"/>
    </source>
</evidence>
<dbReference type="PANTHER" id="PTHR12714:SF24">
    <property type="entry name" value="SLR1182 PROTEIN"/>
    <property type="match status" value="1"/>
</dbReference>
<dbReference type="GO" id="GO:0032259">
    <property type="term" value="P:methylation"/>
    <property type="evidence" value="ECO:0007669"/>
    <property type="project" value="UniProtKB-KW"/>
</dbReference>
<evidence type="ECO:0000256" key="1">
    <source>
        <dbReference type="ARBA" id="ARBA00004127"/>
    </source>
</evidence>
<keyword evidence="6" id="KW-0489">Methyltransferase</keyword>
<feature type="transmembrane region" description="Helical" evidence="5">
    <location>
        <begin position="21"/>
        <end position="44"/>
    </location>
</feature>
<evidence type="ECO:0000256" key="3">
    <source>
        <dbReference type="ARBA" id="ARBA00022989"/>
    </source>
</evidence>
<keyword evidence="2 5" id="KW-0812">Transmembrane</keyword>
<dbReference type="GO" id="GO:0004671">
    <property type="term" value="F:protein C-terminal S-isoprenylcysteine carboxyl O-methyltransferase activity"/>
    <property type="evidence" value="ECO:0007669"/>
    <property type="project" value="UniProtKB-EC"/>
</dbReference>
<dbReference type="RefSeq" id="WP_281009923.1">
    <property type="nucleotide sequence ID" value="NZ_JAYGIE010000103.1"/>
</dbReference>
<dbReference type="InterPro" id="IPR007318">
    <property type="entry name" value="Phopholipid_MeTrfase"/>
</dbReference>
<dbReference type="EMBL" id="JAYGIE010000103">
    <property type="protein sequence ID" value="MEA5479937.1"/>
    <property type="molecule type" value="Genomic_DNA"/>
</dbReference>
<dbReference type="EC" id="2.1.1.100" evidence="6"/>
<dbReference type="Pfam" id="PF04191">
    <property type="entry name" value="PEMT"/>
    <property type="match status" value="1"/>
</dbReference>
<comment type="subcellular location">
    <subcellularLocation>
        <location evidence="1">Endomembrane system</location>
        <topology evidence="1">Multi-pass membrane protein</topology>
    </subcellularLocation>
</comment>
<protein>
    <submittedName>
        <fullName evidence="6">Isoprenylcysteine carboxylmethyltransferase family protein</fullName>
        <ecNumber evidence="6">2.1.1.100</ecNumber>
        <ecNumber evidence="6">2.1.1.334</ecNumber>
    </submittedName>
</protein>
<dbReference type="PANTHER" id="PTHR12714">
    <property type="entry name" value="PROTEIN-S ISOPRENYLCYSTEINE O-METHYLTRANSFERASE"/>
    <property type="match status" value="1"/>
</dbReference>
<proteinExistence type="predicted"/>
<organism evidence="6 7">
    <name type="scientific">Pseudanabaena galeata UHCC 0370</name>
    <dbReference type="NCBI Taxonomy" id="3110310"/>
    <lineage>
        <taxon>Bacteria</taxon>
        <taxon>Bacillati</taxon>
        <taxon>Cyanobacteriota</taxon>
        <taxon>Cyanophyceae</taxon>
        <taxon>Pseudanabaenales</taxon>
        <taxon>Pseudanabaenaceae</taxon>
        <taxon>Pseudanabaena</taxon>
    </lineage>
</organism>
<evidence type="ECO:0000256" key="4">
    <source>
        <dbReference type="ARBA" id="ARBA00023136"/>
    </source>
</evidence>